<accession>A0ABZ0WR20</accession>
<evidence type="ECO:0000313" key="3">
    <source>
        <dbReference type="Proteomes" id="UP001325479"/>
    </source>
</evidence>
<feature type="transmembrane region" description="Helical" evidence="1">
    <location>
        <begin position="7"/>
        <end position="37"/>
    </location>
</feature>
<dbReference type="RefSeq" id="WP_114815080.1">
    <property type="nucleotide sequence ID" value="NZ_CP139965.1"/>
</dbReference>
<keyword evidence="1" id="KW-0812">Transmembrane</keyword>
<evidence type="ECO:0000256" key="1">
    <source>
        <dbReference type="SAM" id="Phobius"/>
    </source>
</evidence>
<proteinExistence type="predicted"/>
<dbReference type="Proteomes" id="UP001325479">
    <property type="component" value="Chromosome"/>
</dbReference>
<organism evidence="2 3">
    <name type="scientific">Paraburkholderia kururiensis</name>
    <dbReference type="NCBI Taxonomy" id="984307"/>
    <lineage>
        <taxon>Bacteria</taxon>
        <taxon>Pseudomonadati</taxon>
        <taxon>Pseudomonadota</taxon>
        <taxon>Betaproteobacteria</taxon>
        <taxon>Burkholderiales</taxon>
        <taxon>Burkholderiaceae</taxon>
        <taxon>Paraburkholderia</taxon>
    </lineage>
</organism>
<reference evidence="2 3" key="1">
    <citation type="submission" date="2023-12" db="EMBL/GenBank/DDBJ databases">
        <title>Genome sequencing and assembly of bacterial species from a model synthetic community.</title>
        <authorList>
            <person name="Hogle S.L."/>
        </authorList>
    </citation>
    <scope>NUCLEOTIDE SEQUENCE [LARGE SCALE GENOMIC DNA]</scope>
    <source>
        <strain evidence="2 3">HAMBI 2494</strain>
    </source>
</reference>
<feature type="transmembrane region" description="Helical" evidence="1">
    <location>
        <begin position="49"/>
        <end position="66"/>
    </location>
</feature>
<keyword evidence="3" id="KW-1185">Reference proteome</keyword>
<keyword evidence="1" id="KW-0472">Membrane</keyword>
<gene>
    <name evidence="2" type="ORF">U0042_09280</name>
</gene>
<sequence length="147" mass="15985">MAIHGLFWWVGAGAMIVLELMSGTFYLLMIALGFIAAGLAQWGGAPLEVQLAVAAVVALVAVAALRRSRFGRLRRKDAAHNPDVNIDIGSPLTVTAWRDRRARAMYRGAQWDVELAPGESEDARFYEITALRGNCLIVAARKHVTPA</sequence>
<protein>
    <submittedName>
        <fullName evidence="2">NfeD family protein</fullName>
    </submittedName>
</protein>
<keyword evidence="1" id="KW-1133">Transmembrane helix</keyword>
<dbReference type="EMBL" id="CP139965">
    <property type="protein sequence ID" value="WQD79842.1"/>
    <property type="molecule type" value="Genomic_DNA"/>
</dbReference>
<evidence type="ECO:0000313" key="2">
    <source>
        <dbReference type="EMBL" id="WQD79842.1"/>
    </source>
</evidence>
<name>A0ABZ0WR20_9BURK</name>